<feature type="compositionally biased region" description="Acidic residues" evidence="7">
    <location>
        <begin position="22"/>
        <end position="32"/>
    </location>
</feature>
<feature type="transmembrane region" description="Helical" evidence="6">
    <location>
        <begin position="93"/>
        <end position="116"/>
    </location>
</feature>
<feature type="transmembrane region" description="Helical" evidence="6">
    <location>
        <begin position="378"/>
        <end position="403"/>
    </location>
</feature>
<feature type="transmembrane region" description="Helical" evidence="6">
    <location>
        <begin position="841"/>
        <end position="862"/>
    </location>
</feature>
<feature type="transmembrane region" description="Helical" evidence="6">
    <location>
        <begin position="473"/>
        <end position="498"/>
    </location>
</feature>
<feature type="transmembrane region" description="Helical" evidence="6">
    <location>
        <begin position="541"/>
        <end position="561"/>
    </location>
</feature>
<evidence type="ECO:0000256" key="7">
    <source>
        <dbReference type="SAM" id="MobiDB-lite"/>
    </source>
</evidence>
<dbReference type="STRING" id="542762.A0A4S4DX23"/>
<comment type="similarity">
    <text evidence="2 6">Belongs to the multi antimicrobial extrusion (MATE) (TC 2.A.66.1) family.</text>
</comment>
<feature type="transmembrane region" description="Helical" evidence="6">
    <location>
        <begin position="230"/>
        <end position="252"/>
    </location>
</feature>
<dbReference type="GO" id="GO:0015297">
    <property type="term" value="F:antiporter activity"/>
    <property type="evidence" value="ECO:0007669"/>
    <property type="project" value="InterPro"/>
</dbReference>
<dbReference type="InterPro" id="IPR045069">
    <property type="entry name" value="MATE_euk"/>
</dbReference>
<feature type="transmembrane region" description="Helical" evidence="6">
    <location>
        <begin position="137"/>
        <end position="161"/>
    </location>
</feature>
<evidence type="ECO:0000256" key="6">
    <source>
        <dbReference type="RuleBase" id="RU004914"/>
    </source>
</evidence>
<dbReference type="Proteomes" id="UP000306102">
    <property type="component" value="Unassembled WGS sequence"/>
</dbReference>
<dbReference type="EMBL" id="SDRB02009705">
    <property type="protein sequence ID" value="THG07912.1"/>
    <property type="molecule type" value="Genomic_DNA"/>
</dbReference>
<keyword evidence="3 6" id="KW-0812">Transmembrane</keyword>
<feature type="transmembrane region" description="Helical" evidence="6">
    <location>
        <begin position="204"/>
        <end position="224"/>
    </location>
</feature>
<dbReference type="Pfam" id="PF01554">
    <property type="entry name" value="MatE"/>
    <property type="match status" value="3"/>
</dbReference>
<dbReference type="GO" id="GO:0016020">
    <property type="term" value="C:membrane"/>
    <property type="evidence" value="ECO:0007669"/>
    <property type="project" value="UniProtKB-SubCell"/>
</dbReference>
<feature type="region of interest" description="Disordered" evidence="7">
    <location>
        <begin position="1"/>
        <end position="35"/>
    </location>
</feature>
<feature type="transmembrane region" description="Helical" evidence="6">
    <location>
        <begin position="610"/>
        <end position="629"/>
    </location>
</feature>
<name>A0A4S4DX23_CAMSN</name>
<keyword evidence="9" id="KW-1185">Reference proteome</keyword>
<sequence length="888" mass="96823">MEREEENPTSLTTPLNEHDIHDDDDDNDDDEDGGCRAVERERNRKEEIAKEVKKQLWLAGPLVCTSVLQFSLQLISLMYVGHLGELPLSGASMATSFATVTGFSLLLGMASALDTLCGQSYGAEQYHMLGIHMQRAMLILSLVSIPLAIIWANTHAILVAFGQDHDISEEAQIYARFMIPSIFAYALLQCLVKFLQTQNIVFPMMISSGITTLIHLLVCWALVFKTDLGLRGAALANSISYWTNVVLLALYVKFSSSCAKTWTGLSKEALHDILNFLGLAIPSAVMVCLEMWSFEMIVLASGLLPDPELQTSVLSICLHNTQIFNIHALTPKLISHHHLHFGAGMGREGRAGCGDLVVTAKVWQCTRVSNELGAGRPYAARLAVCVVLVMAVTEAVIVGAVMISIRNIWGYAYSDVVEVVRYVAAMMPILAASNFLDALQGVLSGMASALDTLCGQSYGAEQYHMLGIHMQRAMLILSLVSIPLAIIWANTHAILVAFGQDHDISEEAQIYARFMIPSIFAYALLQCLVKFLQTQNIVFPMMISSGITTLIHLLVCWALVFKTYLGLRGAALANSISYWTNVVLLALYVKFSSSCAKTWTGLSKEALHDILNFLRLAIPSAVMVCLEMWSFEMIVLASGLLPDPELQTSVLSICLNTTTTVWMITYGLGNAVSLHNTHIFNIHALTPKLISHHHLHFGAGMGREGRAGCGDLVVTAKVWQCTRVSNELGAGRPYAARLAVCVVLVMAVTEAVIVGAVMISIRNIWGYAYSDVVEVARYVAAMMPILAASNFLDALQGVLSGTVRGCGRQKAGAFVNLGSYYIVGIPSAIVFAFVLRIGGKGLWFGIICGLIVQVLSLSTITLRTNWEQQAKKATERVYDSTIPVDTVS</sequence>
<evidence type="ECO:0000313" key="9">
    <source>
        <dbReference type="Proteomes" id="UP000306102"/>
    </source>
</evidence>
<accession>A0A4S4DX23</accession>
<dbReference type="InterPro" id="IPR002528">
    <property type="entry name" value="MATE_fam"/>
</dbReference>
<dbReference type="CDD" id="cd13132">
    <property type="entry name" value="MATE_eukaryotic"/>
    <property type="match status" value="2"/>
</dbReference>
<proteinExistence type="inferred from homology"/>
<comment type="caution">
    <text evidence="8">The sequence shown here is derived from an EMBL/GenBank/DDBJ whole genome shotgun (WGS) entry which is preliminary data.</text>
</comment>
<feature type="transmembrane region" description="Helical" evidence="6">
    <location>
        <begin position="779"/>
        <end position="799"/>
    </location>
</feature>
<evidence type="ECO:0000256" key="1">
    <source>
        <dbReference type="ARBA" id="ARBA00004141"/>
    </source>
</evidence>
<organism evidence="8 9">
    <name type="scientific">Camellia sinensis var. sinensis</name>
    <name type="common">China tea</name>
    <dbReference type="NCBI Taxonomy" id="542762"/>
    <lineage>
        <taxon>Eukaryota</taxon>
        <taxon>Viridiplantae</taxon>
        <taxon>Streptophyta</taxon>
        <taxon>Embryophyta</taxon>
        <taxon>Tracheophyta</taxon>
        <taxon>Spermatophyta</taxon>
        <taxon>Magnoliopsida</taxon>
        <taxon>eudicotyledons</taxon>
        <taxon>Gunneridae</taxon>
        <taxon>Pentapetalae</taxon>
        <taxon>asterids</taxon>
        <taxon>Ericales</taxon>
        <taxon>Theaceae</taxon>
        <taxon>Camellia</taxon>
    </lineage>
</organism>
<keyword evidence="5 6" id="KW-0472">Membrane</keyword>
<dbReference type="GO" id="GO:1990961">
    <property type="term" value="P:xenobiotic detoxification by transmembrane export across the plasma membrane"/>
    <property type="evidence" value="ECO:0007669"/>
    <property type="project" value="InterPro"/>
</dbReference>
<dbReference type="GO" id="GO:0042910">
    <property type="term" value="F:xenobiotic transmembrane transporter activity"/>
    <property type="evidence" value="ECO:0007669"/>
    <property type="project" value="InterPro"/>
</dbReference>
<dbReference type="AlphaFoldDB" id="A0A4S4DX23"/>
<feature type="transmembrane region" description="Helical" evidence="6">
    <location>
        <begin position="811"/>
        <end position="835"/>
    </location>
</feature>
<reference evidence="8 9" key="1">
    <citation type="journal article" date="2018" name="Proc. Natl. Acad. Sci. U.S.A.">
        <title>Draft genome sequence of Camellia sinensis var. sinensis provides insights into the evolution of the tea genome and tea quality.</title>
        <authorList>
            <person name="Wei C."/>
            <person name="Yang H."/>
            <person name="Wang S."/>
            <person name="Zhao J."/>
            <person name="Liu C."/>
            <person name="Gao L."/>
            <person name="Xia E."/>
            <person name="Lu Y."/>
            <person name="Tai Y."/>
            <person name="She G."/>
            <person name="Sun J."/>
            <person name="Cao H."/>
            <person name="Tong W."/>
            <person name="Gao Q."/>
            <person name="Li Y."/>
            <person name="Deng W."/>
            <person name="Jiang X."/>
            <person name="Wang W."/>
            <person name="Chen Q."/>
            <person name="Zhang S."/>
            <person name="Li H."/>
            <person name="Wu J."/>
            <person name="Wang P."/>
            <person name="Li P."/>
            <person name="Shi C."/>
            <person name="Zheng F."/>
            <person name="Jian J."/>
            <person name="Huang B."/>
            <person name="Shan D."/>
            <person name="Shi M."/>
            <person name="Fang C."/>
            <person name="Yue Y."/>
            <person name="Li F."/>
            <person name="Li D."/>
            <person name="Wei S."/>
            <person name="Han B."/>
            <person name="Jiang C."/>
            <person name="Yin Y."/>
            <person name="Xia T."/>
            <person name="Zhang Z."/>
            <person name="Bennetzen J.L."/>
            <person name="Zhao S."/>
            <person name="Wan X."/>
        </authorList>
    </citation>
    <scope>NUCLEOTIDE SEQUENCE [LARGE SCALE GENOMIC DNA]</scope>
    <source>
        <strain evidence="9">cv. Shuchazao</strain>
        <tissue evidence="8">Leaf</tissue>
    </source>
</reference>
<evidence type="ECO:0000313" key="8">
    <source>
        <dbReference type="EMBL" id="THG07912.1"/>
    </source>
</evidence>
<feature type="transmembrane region" description="Helical" evidence="6">
    <location>
        <begin position="56"/>
        <end position="81"/>
    </location>
</feature>
<dbReference type="NCBIfam" id="TIGR00797">
    <property type="entry name" value="matE"/>
    <property type="match status" value="2"/>
</dbReference>
<comment type="subcellular location">
    <subcellularLocation>
        <location evidence="1">Membrane</location>
        <topology evidence="1">Multi-pass membrane protein</topology>
    </subcellularLocation>
</comment>
<feature type="transmembrane region" description="Helical" evidence="6">
    <location>
        <begin position="510"/>
        <end position="529"/>
    </location>
</feature>
<evidence type="ECO:0000256" key="2">
    <source>
        <dbReference type="ARBA" id="ARBA00010199"/>
    </source>
</evidence>
<gene>
    <name evidence="8" type="ORF">TEA_021084</name>
</gene>
<feature type="transmembrane region" description="Helical" evidence="6">
    <location>
        <begin position="173"/>
        <end position="192"/>
    </location>
</feature>
<feature type="transmembrane region" description="Helical" evidence="6">
    <location>
        <begin position="738"/>
        <end position="759"/>
    </location>
</feature>
<protein>
    <recommendedName>
        <fullName evidence="6">Protein DETOXIFICATION</fullName>
    </recommendedName>
    <alternativeName>
        <fullName evidence="6">Multidrug and toxic compound extrusion protein</fullName>
    </alternativeName>
</protein>
<dbReference type="PANTHER" id="PTHR11206">
    <property type="entry name" value="MULTIDRUG RESISTANCE PROTEIN"/>
    <property type="match status" value="1"/>
</dbReference>
<evidence type="ECO:0000256" key="3">
    <source>
        <dbReference type="ARBA" id="ARBA00022692"/>
    </source>
</evidence>
<feature type="transmembrane region" description="Helical" evidence="6">
    <location>
        <begin position="649"/>
        <end position="669"/>
    </location>
</feature>
<evidence type="ECO:0000256" key="5">
    <source>
        <dbReference type="ARBA" id="ARBA00023136"/>
    </source>
</evidence>
<evidence type="ECO:0000256" key="4">
    <source>
        <dbReference type="ARBA" id="ARBA00022989"/>
    </source>
</evidence>
<feature type="transmembrane region" description="Helical" evidence="6">
    <location>
        <begin position="567"/>
        <end position="589"/>
    </location>
</feature>
<keyword evidence="4 6" id="KW-1133">Transmembrane helix</keyword>